<evidence type="ECO:0000313" key="1">
    <source>
        <dbReference type="EMBL" id="BCR85706.1"/>
    </source>
</evidence>
<organism evidence="1 2">
    <name type="scientific">Aspergillus chevalieri</name>
    <name type="common">Eurotium chevalieri</name>
    <dbReference type="NCBI Taxonomy" id="182096"/>
    <lineage>
        <taxon>Eukaryota</taxon>
        <taxon>Fungi</taxon>
        <taxon>Dikarya</taxon>
        <taxon>Ascomycota</taxon>
        <taxon>Pezizomycotina</taxon>
        <taxon>Eurotiomycetes</taxon>
        <taxon>Eurotiomycetidae</taxon>
        <taxon>Eurotiales</taxon>
        <taxon>Aspergillaceae</taxon>
        <taxon>Aspergillus</taxon>
        <taxon>Aspergillus subgen. Aspergillus</taxon>
    </lineage>
</organism>
<accession>A0A7R7VJ94</accession>
<dbReference type="EMBL" id="AP024417">
    <property type="protein sequence ID" value="BCR85706.1"/>
    <property type="molecule type" value="Genomic_DNA"/>
</dbReference>
<reference evidence="1" key="2">
    <citation type="submission" date="2021-02" db="EMBL/GenBank/DDBJ databases">
        <title>Aspergillus chevalieri M1 genome sequence.</title>
        <authorList>
            <person name="Kadooka C."/>
            <person name="Mori K."/>
            <person name="Futagami T."/>
        </authorList>
    </citation>
    <scope>NUCLEOTIDE SEQUENCE</scope>
    <source>
        <strain evidence="1">M1</strain>
    </source>
</reference>
<keyword evidence="2" id="KW-1185">Reference proteome</keyword>
<dbReference type="GeneID" id="66980065"/>
<dbReference type="KEGG" id="ache:ACHE_21164A"/>
<dbReference type="RefSeq" id="XP_043134228.1">
    <property type="nucleotide sequence ID" value="XM_043275217.1"/>
</dbReference>
<gene>
    <name evidence="1" type="ORF">ACHE_21164A</name>
</gene>
<reference evidence="1" key="1">
    <citation type="submission" date="2021-01" db="EMBL/GenBank/DDBJ databases">
        <authorList>
            <consortium name="Aspergillus chevalieri M1 genome sequencing consortium"/>
            <person name="Kazuki M."/>
            <person name="Futagami T."/>
        </authorList>
    </citation>
    <scope>NUCLEOTIDE SEQUENCE</scope>
    <source>
        <strain evidence="1">M1</strain>
    </source>
</reference>
<dbReference type="AlphaFoldDB" id="A0A7R7VJ94"/>
<name>A0A7R7VJ94_ASPCH</name>
<evidence type="ECO:0000313" key="2">
    <source>
        <dbReference type="Proteomes" id="UP000637239"/>
    </source>
</evidence>
<proteinExistence type="predicted"/>
<protein>
    <submittedName>
        <fullName evidence="1">Uncharacterized protein</fullName>
    </submittedName>
</protein>
<dbReference type="Proteomes" id="UP000637239">
    <property type="component" value="Chromosome 2"/>
</dbReference>
<sequence>MSTTIQSRIVDLDGLIPRIIDIEREDDVENLIPWVFQHIDNAQGIDPENWPDGERNSGPSLTIISSTVPIFNDGDLLKT</sequence>